<name>A0A6N3EHB4_9CLOT</name>
<feature type="transmembrane region" description="Helical" evidence="1">
    <location>
        <begin position="142"/>
        <end position="160"/>
    </location>
</feature>
<accession>A0A6N3EHB4</accession>
<organism evidence="2">
    <name type="scientific">Clostridium paraputrificum</name>
    <dbReference type="NCBI Taxonomy" id="29363"/>
    <lineage>
        <taxon>Bacteria</taxon>
        <taxon>Bacillati</taxon>
        <taxon>Bacillota</taxon>
        <taxon>Clostridia</taxon>
        <taxon>Eubacteriales</taxon>
        <taxon>Clostridiaceae</taxon>
        <taxon>Clostridium</taxon>
    </lineage>
</organism>
<dbReference type="AlphaFoldDB" id="A0A6N3EHB4"/>
<sequence length="167" mass="19691">MKKKYIRVIMKIIVAIILLLIPFISINSSNFNINKNEYDKIVVDAEDPSELIIIDGKDTLTEFCNKNSIKEVPKYISFNQLYGKNPFKILTRYKKGIPNNYIFEIYGEFEISSSDTIMFKVEDWNNIGNDKLILLDTIYMRYYQIIILILLLLLLCINIYKKRSQNK</sequence>
<feature type="transmembrane region" description="Helical" evidence="1">
    <location>
        <begin position="12"/>
        <end position="31"/>
    </location>
</feature>
<keyword evidence="1" id="KW-0472">Membrane</keyword>
<gene>
    <name evidence="2" type="ORF">CPLFYP93_02235</name>
</gene>
<keyword evidence="1" id="KW-0812">Transmembrane</keyword>
<proteinExistence type="predicted"/>
<keyword evidence="1" id="KW-1133">Transmembrane helix</keyword>
<reference evidence="2" key="1">
    <citation type="submission" date="2019-11" db="EMBL/GenBank/DDBJ databases">
        <authorList>
            <person name="Feng L."/>
        </authorList>
    </citation>
    <scope>NUCLEOTIDE SEQUENCE</scope>
    <source>
        <strain evidence="2">CParaputrificumLFYP93</strain>
    </source>
</reference>
<evidence type="ECO:0000256" key="1">
    <source>
        <dbReference type="SAM" id="Phobius"/>
    </source>
</evidence>
<dbReference type="EMBL" id="CACRTV010000054">
    <property type="protein sequence ID" value="VYU40242.1"/>
    <property type="molecule type" value="Genomic_DNA"/>
</dbReference>
<evidence type="ECO:0000313" key="2">
    <source>
        <dbReference type="EMBL" id="VYU40242.1"/>
    </source>
</evidence>
<dbReference type="RefSeq" id="WP_156561514.1">
    <property type="nucleotide sequence ID" value="NZ_CACRTV010000054.1"/>
</dbReference>
<protein>
    <submittedName>
        <fullName evidence="2">Uncharacterized protein</fullName>
    </submittedName>
</protein>